<evidence type="ECO:0000313" key="10">
    <source>
        <dbReference type="Proteomes" id="UP000074108"/>
    </source>
</evidence>
<keyword evidence="3" id="KW-0227">DNA damage</keyword>
<keyword evidence="5" id="KW-0190">Covalent protein-DNA linkage</keyword>
<evidence type="ECO:0000313" key="9">
    <source>
        <dbReference type="EMBL" id="KUP06490.1"/>
    </source>
</evidence>
<evidence type="ECO:0000256" key="8">
    <source>
        <dbReference type="RuleBase" id="RU364100"/>
    </source>
</evidence>
<evidence type="ECO:0000256" key="3">
    <source>
        <dbReference type="ARBA" id="ARBA00022763"/>
    </source>
</evidence>
<evidence type="ECO:0000256" key="6">
    <source>
        <dbReference type="ARBA" id="ARBA00023125"/>
    </source>
</evidence>
<evidence type="ECO:0000256" key="4">
    <source>
        <dbReference type="ARBA" id="ARBA00022801"/>
    </source>
</evidence>
<dbReference type="GO" id="GO:0016829">
    <property type="term" value="F:lyase activity"/>
    <property type="evidence" value="ECO:0007669"/>
    <property type="project" value="UniProtKB-KW"/>
</dbReference>
<dbReference type="GO" id="GO:0008233">
    <property type="term" value="F:peptidase activity"/>
    <property type="evidence" value="ECO:0007669"/>
    <property type="project" value="UniProtKB-KW"/>
</dbReference>
<accession>A0A147K8G3</accession>
<comment type="caution">
    <text evidence="9">The sequence shown here is derived from an EMBL/GenBank/DDBJ whole genome shotgun (WGS) entry which is preliminary data.</text>
</comment>
<dbReference type="AlphaFoldDB" id="A0A147K8G3"/>
<gene>
    <name evidence="9" type="ORF">Q75_08150</name>
</gene>
<proteinExistence type="inferred from homology"/>
<keyword evidence="7" id="KW-0456">Lyase</keyword>
<dbReference type="SUPFAM" id="SSF143081">
    <property type="entry name" value="BB1717-like"/>
    <property type="match status" value="1"/>
</dbReference>
<dbReference type="GO" id="GO:0003697">
    <property type="term" value="F:single-stranded DNA binding"/>
    <property type="evidence" value="ECO:0007669"/>
    <property type="project" value="InterPro"/>
</dbReference>
<dbReference type="InterPro" id="IPR036590">
    <property type="entry name" value="SRAP-like"/>
</dbReference>
<dbReference type="PANTHER" id="PTHR13604">
    <property type="entry name" value="DC12-RELATED"/>
    <property type="match status" value="1"/>
</dbReference>
<evidence type="ECO:0000256" key="7">
    <source>
        <dbReference type="ARBA" id="ARBA00023239"/>
    </source>
</evidence>
<dbReference type="GO" id="GO:0006508">
    <property type="term" value="P:proteolysis"/>
    <property type="evidence" value="ECO:0007669"/>
    <property type="project" value="UniProtKB-KW"/>
</dbReference>
<comment type="similarity">
    <text evidence="1 8">Belongs to the SOS response-associated peptidase family.</text>
</comment>
<evidence type="ECO:0000256" key="1">
    <source>
        <dbReference type="ARBA" id="ARBA00008136"/>
    </source>
</evidence>
<keyword evidence="4 8" id="KW-0378">Hydrolase</keyword>
<evidence type="ECO:0000256" key="5">
    <source>
        <dbReference type="ARBA" id="ARBA00023124"/>
    </source>
</evidence>
<dbReference type="OrthoDB" id="9782620at2"/>
<dbReference type="GO" id="GO:0106300">
    <property type="term" value="P:protein-DNA covalent cross-linking repair"/>
    <property type="evidence" value="ECO:0007669"/>
    <property type="project" value="InterPro"/>
</dbReference>
<dbReference type="Gene3D" id="3.90.1680.10">
    <property type="entry name" value="SOS response associated peptidase-like"/>
    <property type="match status" value="1"/>
</dbReference>
<dbReference type="InterPro" id="IPR003738">
    <property type="entry name" value="SRAP"/>
</dbReference>
<keyword evidence="10" id="KW-1185">Reference proteome</keyword>
<dbReference type="RefSeq" id="WP_059351040.1">
    <property type="nucleotide sequence ID" value="NZ_LDYG01000028.1"/>
</dbReference>
<keyword evidence="6" id="KW-0238">DNA-binding</keyword>
<dbReference type="EC" id="3.4.-.-" evidence="8"/>
<dbReference type="PANTHER" id="PTHR13604:SF0">
    <property type="entry name" value="ABASIC SITE PROCESSING PROTEIN HMCES"/>
    <property type="match status" value="1"/>
</dbReference>
<sequence length="211" mass="24417">MCGRFTMTRSKEDISEWLPITKWELDLLPNYNTSPGEKVYGAILDQGNFRAGEIHWDIKPSWSNSLLINARCETLDKKNTFKKLLHRRMIIFADSFFEWKKTNEGKIPFRFQLKNEQPFAFPALWDKGNIHSGAIILTTGANSLVQDVHERMPVMFTSKEEIAMWCNPSEYSFNSVQSLLIPIKSSLMKRYQVSSKVNSSRNKTIECINSI</sequence>
<dbReference type="Pfam" id="PF02586">
    <property type="entry name" value="SRAP"/>
    <property type="match status" value="1"/>
</dbReference>
<dbReference type="Proteomes" id="UP000074108">
    <property type="component" value="Unassembled WGS sequence"/>
</dbReference>
<name>A0A147K8G3_9BACI</name>
<organism evidence="9 10">
    <name type="scientific">Bacillus coahuilensis p1.1.43</name>
    <dbReference type="NCBI Taxonomy" id="1150625"/>
    <lineage>
        <taxon>Bacteria</taxon>
        <taxon>Bacillati</taxon>
        <taxon>Bacillota</taxon>
        <taxon>Bacilli</taxon>
        <taxon>Bacillales</taxon>
        <taxon>Bacillaceae</taxon>
        <taxon>Bacillus</taxon>
    </lineage>
</organism>
<dbReference type="EMBL" id="LDYG01000028">
    <property type="protein sequence ID" value="KUP06490.1"/>
    <property type="molecule type" value="Genomic_DNA"/>
</dbReference>
<reference evidence="9 10" key="1">
    <citation type="journal article" date="2016" name="Front. Microbiol.">
        <title>Microevolution Analysis of Bacillus coahuilensis Unveils Differences in Phosphorus Acquisition Strategies and Their Regulation.</title>
        <authorList>
            <person name="Gomez-Lunar Z."/>
            <person name="Hernandez-Gonzalez I."/>
            <person name="Rodriguez-Torres M.D."/>
            <person name="Souza V."/>
            <person name="Olmedo-Alvarez G."/>
        </authorList>
    </citation>
    <scope>NUCLEOTIDE SEQUENCE [LARGE SCALE GENOMIC DNA]</scope>
    <source>
        <strain evidence="10">p1.1.43</strain>
    </source>
</reference>
<evidence type="ECO:0000256" key="2">
    <source>
        <dbReference type="ARBA" id="ARBA00022670"/>
    </source>
</evidence>
<keyword evidence="2 8" id="KW-0645">Protease</keyword>
<dbReference type="STRING" id="1150625.Q75_08150"/>
<protein>
    <recommendedName>
        <fullName evidence="8">Abasic site processing protein</fullName>
        <ecNumber evidence="8">3.4.-.-</ecNumber>
    </recommendedName>
</protein>
<dbReference type="PATRIC" id="fig|1150625.3.peg.1725"/>